<proteinExistence type="predicted"/>
<dbReference type="OrthoDB" id="3469224at2"/>
<dbReference type="RefSeq" id="WP_013157696.1">
    <property type="nucleotide sequence ID" value="NC_014212.1"/>
</dbReference>
<dbReference type="Gene3D" id="2.60.120.40">
    <property type="match status" value="1"/>
</dbReference>
<keyword evidence="2" id="KW-1185">Reference proteome</keyword>
<evidence type="ECO:0000313" key="1">
    <source>
        <dbReference type="EMBL" id="ADH63121.1"/>
    </source>
</evidence>
<dbReference type="InterPro" id="IPR008983">
    <property type="entry name" value="Tumour_necrosis_fac-like_dom"/>
</dbReference>
<reference evidence="1 2" key="1">
    <citation type="journal article" date="2010" name="Stand. Genomic Sci.">
        <title>Complete genome sequence of Meiothermus silvanus type strain (VI-R2).</title>
        <authorList>
            <person name="Sikorski J."/>
            <person name="Tindall B.J."/>
            <person name="Lowry S."/>
            <person name="Lucas S."/>
            <person name="Nolan M."/>
            <person name="Copeland A."/>
            <person name="Glavina Del Rio T."/>
            <person name="Tice H."/>
            <person name="Cheng J.F."/>
            <person name="Han C."/>
            <person name="Pitluck S."/>
            <person name="Liolios K."/>
            <person name="Ivanova N."/>
            <person name="Mavromatis K."/>
            <person name="Mikhailova N."/>
            <person name="Pati A."/>
            <person name="Goodwin L."/>
            <person name="Chen A."/>
            <person name="Palaniappan K."/>
            <person name="Land M."/>
            <person name="Hauser L."/>
            <person name="Chang Y.J."/>
            <person name="Jeffries C.D."/>
            <person name="Rohde M."/>
            <person name="Goker M."/>
            <person name="Woyke T."/>
            <person name="Bristow J."/>
            <person name="Eisen J.A."/>
            <person name="Markowitz V."/>
            <person name="Hugenholtz P."/>
            <person name="Kyrpides N.C."/>
            <person name="Klenk H.P."/>
            <person name="Lapidus A."/>
        </authorList>
    </citation>
    <scope>NUCLEOTIDE SEQUENCE [LARGE SCALE GENOMIC DNA]</scope>
    <source>
        <strain evidence="2">ATCC 700542 / DSM 9946 / VI-R2</strain>
    </source>
</reference>
<gene>
    <name evidence="1" type="ordered locus">Mesil_1224</name>
</gene>
<sequence>MEQYSPLKILSLSALPAASDYAGALVRVGGSLYWSDGANWQQLAPAGGGGFSGVRLTAANFSVANDTWTLVSWATQVFDLGNYWASTQPTRLTIPSTGYYLIIASAEWDPDSGSRGIRLKINGATVYDLVIDDTGRAQPRRNNGSILLALTGSDYLEVELYHNSGDPTENVIQAEVGAVRMG</sequence>
<dbReference type="EMBL" id="CP002042">
    <property type="protein sequence ID" value="ADH63121.1"/>
    <property type="molecule type" value="Genomic_DNA"/>
</dbReference>
<dbReference type="Proteomes" id="UP000001916">
    <property type="component" value="Chromosome"/>
</dbReference>
<evidence type="ECO:0000313" key="2">
    <source>
        <dbReference type="Proteomes" id="UP000001916"/>
    </source>
</evidence>
<dbReference type="STRING" id="526227.Mesil_1224"/>
<dbReference type="eggNOG" id="ENOG5033KGA">
    <property type="taxonomic scope" value="Bacteria"/>
</dbReference>
<dbReference type="HOGENOM" id="CLU_1480388_0_0_0"/>
<dbReference type="AlphaFoldDB" id="D7BDX0"/>
<organism evidence="1 2">
    <name type="scientific">Allomeiothermus silvanus (strain ATCC 700542 / DSM 9946 / NBRC 106475 / NCIMB 13440 / VI-R2)</name>
    <name type="common">Thermus silvanus</name>
    <dbReference type="NCBI Taxonomy" id="526227"/>
    <lineage>
        <taxon>Bacteria</taxon>
        <taxon>Thermotogati</taxon>
        <taxon>Deinococcota</taxon>
        <taxon>Deinococci</taxon>
        <taxon>Thermales</taxon>
        <taxon>Thermaceae</taxon>
        <taxon>Allomeiothermus</taxon>
    </lineage>
</organism>
<name>D7BDX0_ALLS1</name>
<dbReference type="SUPFAM" id="SSF49842">
    <property type="entry name" value="TNF-like"/>
    <property type="match status" value="1"/>
</dbReference>
<accession>D7BDX0</accession>
<protein>
    <submittedName>
        <fullName evidence="1">Uncharacterized protein</fullName>
    </submittedName>
</protein>
<dbReference type="KEGG" id="msv:Mesil_1224"/>